<proteinExistence type="inferred from homology"/>
<protein>
    <submittedName>
        <fullName evidence="6">Glycosyltransferase family 2 protein</fullName>
    </submittedName>
</protein>
<dbReference type="PANTHER" id="PTHR43179:SF12">
    <property type="entry name" value="GALACTOFURANOSYLTRANSFERASE GLFT2"/>
    <property type="match status" value="1"/>
</dbReference>
<name>A0A3R9R2W8_9CREN</name>
<dbReference type="Pfam" id="PF00535">
    <property type="entry name" value="Glycos_transf_2"/>
    <property type="match status" value="1"/>
</dbReference>
<dbReference type="GO" id="GO:0016757">
    <property type="term" value="F:glycosyltransferase activity"/>
    <property type="evidence" value="ECO:0007669"/>
    <property type="project" value="UniProtKB-KW"/>
</dbReference>
<keyword evidence="2" id="KW-0328">Glycosyltransferase</keyword>
<keyword evidence="3 6" id="KW-0808">Transferase</keyword>
<dbReference type="Proteomes" id="UP000277582">
    <property type="component" value="Unassembled WGS sequence"/>
</dbReference>
<dbReference type="Gene3D" id="3.90.550.10">
    <property type="entry name" value="Spore Coat Polysaccharide Biosynthesis Protein SpsA, Chain A"/>
    <property type="match status" value="1"/>
</dbReference>
<keyword evidence="4" id="KW-1133">Transmembrane helix</keyword>
<sequence length="337" mass="38237">MPQAYNKLAMITVTYNSSKYIERLIKSVEESSIKPLVWVFVDSGSRDGTVRLLNEISAKSSMNIEIISLKKNVGYSKGLNIAVESLQKRDIPDDLLLLVCNADGYFGRGSIERILTCYMKNGRVGMVQPLIMGTNGRIDSAGNLMSLSGITCPNYSVTAKNFFYISGACFLIPLKVYLEVGGADPDIFMGADDLDLSWRVMLRGFELKLCPKAVFFHYGILERGISPKRMEWRVYSIIWTMTKCLPAHLIVFATSLCFLIHISASLILSVLKEDPLYIYSTVKALFRILKRTKLLIEKRHNVRRRVCVNDRKILCRMSPTGLVLRMALRRYIHRGRD</sequence>
<evidence type="ECO:0000259" key="5">
    <source>
        <dbReference type="Pfam" id="PF00535"/>
    </source>
</evidence>
<dbReference type="AlphaFoldDB" id="A0A3R9R2W8"/>
<dbReference type="InterPro" id="IPR001173">
    <property type="entry name" value="Glyco_trans_2-like"/>
</dbReference>
<comment type="caution">
    <text evidence="6">The sequence shown here is derived from an EMBL/GenBank/DDBJ whole genome shotgun (WGS) entry which is preliminary data.</text>
</comment>
<gene>
    <name evidence="6" type="ORF">D6D85_09630</name>
</gene>
<evidence type="ECO:0000256" key="2">
    <source>
        <dbReference type="ARBA" id="ARBA00022676"/>
    </source>
</evidence>
<dbReference type="OrthoDB" id="46222at2157"/>
<dbReference type="EMBL" id="RCOS01000112">
    <property type="protein sequence ID" value="RSN73695.1"/>
    <property type="molecule type" value="Genomic_DNA"/>
</dbReference>
<evidence type="ECO:0000313" key="7">
    <source>
        <dbReference type="Proteomes" id="UP000277582"/>
    </source>
</evidence>
<keyword evidence="4" id="KW-0812">Transmembrane</keyword>
<organism evidence="6 7">
    <name type="scientific">Candidatus Methanodesulfokora washburnensis</name>
    <dbReference type="NCBI Taxonomy" id="2478471"/>
    <lineage>
        <taxon>Archaea</taxon>
        <taxon>Thermoproteota</taxon>
        <taxon>Candidatus Korarchaeia</taxon>
        <taxon>Candidatus Korarchaeia incertae sedis</taxon>
        <taxon>Candidatus Methanodesulfokora</taxon>
    </lineage>
</organism>
<dbReference type="InterPro" id="IPR029044">
    <property type="entry name" value="Nucleotide-diphossugar_trans"/>
</dbReference>
<feature type="transmembrane region" description="Helical" evidence="4">
    <location>
        <begin position="249"/>
        <end position="271"/>
    </location>
</feature>
<evidence type="ECO:0000256" key="1">
    <source>
        <dbReference type="ARBA" id="ARBA00006739"/>
    </source>
</evidence>
<comment type="similarity">
    <text evidence="1">Belongs to the glycosyltransferase 2 family.</text>
</comment>
<reference evidence="6 7" key="1">
    <citation type="submission" date="2018-10" db="EMBL/GenBank/DDBJ databases">
        <title>Co-occurring genomic capacity for anaerobic methane metabolism and dissimilatory sulfite reduction discovered in the Korarchaeota.</title>
        <authorList>
            <person name="Mckay L.J."/>
            <person name="Dlakic M."/>
            <person name="Fields M.W."/>
            <person name="Delmont T.O."/>
            <person name="Eren A.M."/>
            <person name="Jay Z.J."/>
            <person name="Klingelsmith K.B."/>
            <person name="Rusch D.B."/>
            <person name="Inskeep W.P."/>
        </authorList>
    </citation>
    <scope>NUCLEOTIDE SEQUENCE [LARGE SCALE GENOMIC DNA]</scope>
    <source>
        <strain evidence="6 7">MDKW</strain>
    </source>
</reference>
<keyword evidence="7" id="KW-1185">Reference proteome</keyword>
<feature type="domain" description="Glycosyltransferase 2-like" evidence="5">
    <location>
        <begin position="11"/>
        <end position="140"/>
    </location>
</feature>
<accession>A0A3R9R2W8</accession>
<dbReference type="PANTHER" id="PTHR43179">
    <property type="entry name" value="RHAMNOSYLTRANSFERASE WBBL"/>
    <property type="match status" value="1"/>
</dbReference>
<evidence type="ECO:0000256" key="4">
    <source>
        <dbReference type="SAM" id="Phobius"/>
    </source>
</evidence>
<dbReference type="SUPFAM" id="SSF53448">
    <property type="entry name" value="Nucleotide-diphospho-sugar transferases"/>
    <property type="match status" value="1"/>
</dbReference>
<evidence type="ECO:0000313" key="6">
    <source>
        <dbReference type="EMBL" id="RSN73695.1"/>
    </source>
</evidence>
<evidence type="ECO:0000256" key="3">
    <source>
        <dbReference type="ARBA" id="ARBA00022679"/>
    </source>
</evidence>
<dbReference type="RefSeq" id="WP_125671775.1">
    <property type="nucleotide sequence ID" value="NZ_RCOS01000112.1"/>
</dbReference>
<keyword evidence="4" id="KW-0472">Membrane</keyword>